<name>A0ABS6N7Q7_9RHOB</name>
<evidence type="ECO:0000256" key="3">
    <source>
        <dbReference type="ARBA" id="ARBA00023163"/>
    </source>
</evidence>
<dbReference type="EMBL" id="JAHRWL010000001">
    <property type="protein sequence ID" value="MBV2360036.1"/>
    <property type="molecule type" value="Genomic_DNA"/>
</dbReference>
<dbReference type="Proteomes" id="UP001166293">
    <property type="component" value="Unassembled WGS sequence"/>
</dbReference>
<dbReference type="CDD" id="cd00093">
    <property type="entry name" value="HTH_XRE"/>
    <property type="match status" value="1"/>
</dbReference>
<dbReference type="PROSITE" id="PS50943">
    <property type="entry name" value="HTH_CROC1"/>
    <property type="match status" value="1"/>
</dbReference>
<accession>A0ABS6N7Q7</accession>
<keyword evidence="2" id="KW-0238">DNA-binding</keyword>
<dbReference type="InterPro" id="IPR001387">
    <property type="entry name" value="Cro/C1-type_HTH"/>
</dbReference>
<sequence length="129" mass="14102">MEDIMDWYGPEAATFGDRVAAARDAAGLDQEGLARRLGVKLKTLQAWEDDRAEPRANKLQMMAGLLNVSMVWLLTGEGEGLGEITAAEAAEDLGELLLEIRAMRSQMLNAADRLGKLDKRLRIAMSNGD</sequence>
<dbReference type="SMART" id="SM00530">
    <property type="entry name" value="HTH_XRE"/>
    <property type="match status" value="1"/>
</dbReference>
<organism evidence="5 6">
    <name type="scientific">Thalassococcus arenae</name>
    <dbReference type="NCBI Taxonomy" id="2851652"/>
    <lineage>
        <taxon>Bacteria</taxon>
        <taxon>Pseudomonadati</taxon>
        <taxon>Pseudomonadota</taxon>
        <taxon>Alphaproteobacteria</taxon>
        <taxon>Rhodobacterales</taxon>
        <taxon>Roseobacteraceae</taxon>
        <taxon>Thalassococcus</taxon>
    </lineage>
</organism>
<gene>
    <name evidence="5" type="ORF">KUH32_09640</name>
</gene>
<dbReference type="PANTHER" id="PTHR40661">
    <property type="match status" value="1"/>
</dbReference>
<evidence type="ECO:0000313" key="5">
    <source>
        <dbReference type="EMBL" id="MBV2360036.1"/>
    </source>
</evidence>
<dbReference type="RefSeq" id="WP_217777811.1">
    <property type="nucleotide sequence ID" value="NZ_JAHRWL010000001.1"/>
</dbReference>
<keyword evidence="3" id="KW-0804">Transcription</keyword>
<keyword evidence="6" id="KW-1185">Reference proteome</keyword>
<dbReference type="Pfam" id="PF01381">
    <property type="entry name" value="HTH_3"/>
    <property type="match status" value="1"/>
</dbReference>
<comment type="caution">
    <text evidence="5">The sequence shown here is derived from an EMBL/GenBank/DDBJ whole genome shotgun (WGS) entry which is preliminary data.</text>
</comment>
<proteinExistence type="predicted"/>
<evidence type="ECO:0000259" key="4">
    <source>
        <dbReference type="PROSITE" id="PS50943"/>
    </source>
</evidence>
<feature type="domain" description="HTH cro/C1-type" evidence="4">
    <location>
        <begin position="19"/>
        <end position="73"/>
    </location>
</feature>
<evidence type="ECO:0000256" key="2">
    <source>
        <dbReference type="ARBA" id="ARBA00023125"/>
    </source>
</evidence>
<reference evidence="5" key="1">
    <citation type="submission" date="2021-06" db="EMBL/GenBank/DDBJ databases">
        <title>Thalassococcus sp. CAU 1522 isolated from sea sand, Republic of Korea.</title>
        <authorList>
            <person name="Kim W."/>
        </authorList>
    </citation>
    <scope>NUCLEOTIDE SEQUENCE</scope>
    <source>
        <strain evidence="5">CAU 1522</strain>
    </source>
</reference>
<evidence type="ECO:0000313" key="6">
    <source>
        <dbReference type="Proteomes" id="UP001166293"/>
    </source>
</evidence>
<dbReference type="PANTHER" id="PTHR40661:SF3">
    <property type="entry name" value="FELS-1 PROPHAGE TRANSCRIPTIONAL REGULATOR"/>
    <property type="match status" value="1"/>
</dbReference>
<protein>
    <submittedName>
        <fullName evidence="5">Helix-turn-helix domain-containing protein</fullName>
    </submittedName>
</protein>
<evidence type="ECO:0000256" key="1">
    <source>
        <dbReference type="ARBA" id="ARBA00023015"/>
    </source>
</evidence>
<keyword evidence="1" id="KW-0805">Transcription regulation</keyword>